<dbReference type="EMBL" id="CM055099">
    <property type="protein sequence ID" value="KAJ7547314.1"/>
    <property type="molecule type" value="Genomic_DNA"/>
</dbReference>
<dbReference type="Proteomes" id="UP001162992">
    <property type="component" value="Chromosome 8"/>
</dbReference>
<accession>A0ACC2CZG6</accession>
<gene>
    <name evidence="1" type="ORF">O6H91_08G079800</name>
</gene>
<name>A0ACC2CZG6_DIPCM</name>
<protein>
    <submittedName>
        <fullName evidence="1">Uncharacterized protein</fullName>
    </submittedName>
</protein>
<keyword evidence="2" id="KW-1185">Reference proteome</keyword>
<reference evidence="2" key="1">
    <citation type="journal article" date="2024" name="Proc. Natl. Acad. Sci. U.S.A.">
        <title>Extraordinary preservation of gene collinearity over three hundred million years revealed in homosporous lycophytes.</title>
        <authorList>
            <person name="Li C."/>
            <person name="Wickell D."/>
            <person name="Kuo L.Y."/>
            <person name="Chen X."/>
            <person name="Nie B."/>
            <person name="Liao X."/>
            <person name="Peng D."/>
            <person name="Ji J."/>
            <person name="Jenkins J."/>
            <person name="Williams M."/>
            <person name="Shu S."/>
            <person name="Plott C."/>
            <person name="Barry K."/>
            <person name="Rajasekar S."/>
            <person name="Grimwood J."/>
            <person name="Han X."/>
            <person name="Sun S."/>
            <person name="Hou Z."/>
            <person name="He W."/>
            <person name="Dai G."/>
            <person name="Sun C."/>
            <person name="Schmutz J."/>
            <person name="Leebens-Mack J.H."/>
            <person name="Li F.W."/>
            <person name="Wang L."/>
        </authorList>
    </citation>
    <scope>NUCLEOTIDE SEQUENCE [LARGE SCALE GENOMIC DNA]</scope>
    <source>
        <strain evidence="2">cv. PW_Plant_1</strain>
    </source>
</reference>
<organism evidence="1 2">
    <name type="scientific">Diphasiastrum complanatum</name>
    <name type="common">Issler's clubmoss</name>
    <name type="synonym">Lycopodium complanatum</name>
    <dbReference type="NCBI Taxonomy" id="34168"/>
    <lineage>
        <taxon>Eukaryota</taxon>
        <taxon>Viridiplantae</taxon>
        <taxon>Streptophyta</taxon>
        <taxon>Embryophyta</taxon>
        <taxon>Tracheophyta</taxon>
        <taxon>Lycopodiopsida</taxon>
        <taxon>Lycopodiales</taxon>
        <taxon>Lycopodiaceae</taxon>
        <taxon>Lycopodioideae</taxon>
        <taxon>Diphasiastrum</taxon>
    </lineage>
</organism>
<comment type="caution">
    <text evidence="1">The sequence shown here is derived from an EMBL/GenBank/DDBJ whole genome shotgun (WGS) entry which is preliminary data.</text>
</comment>
<evidence type="ECO:0000313" key="2">
    <source>
        <dbReference type="Proteomes" id="UP001162992"/>
    </source>
</evidence>
<evidence type="ECO:0000313" key="1">
    <source>
        <dbReference type="EMBL" id="KAJ7547314.1"/>
    </source>
</evidence>
<sequence length="298" mass="34792">MGKTKPQNGHKPDSSRGLKNIESFWLAPSPSKRWGELFFLAYSPVWIILCLGIIVPLGLYERFGKLEYFVLGLIVALPCFLLPLIIVSKEDKSKPWYSRYWAKANVWIGIFGFVGNYFWTHYFYTVLGATYTFPSWRLNNVPLTTYFLTHAYFLFYHMISNMTLRRLRHAIHNIPSRVLRLFIQSAWIFILSYLTAFMEALTIANFPYYQIVNREVFYKVGSLFYAMYFLVSFPMFSRVDEMLSNEWTISQTSIDSLGAAMLVTILLDLWRILIGPIVTMPNTQTYKQCLAYGLPWLA</sequence>
<proteinExistence type="predicted"/>